<dbReference type="Proteomes" id="UP001162741">
    <property type="component" value="Chromosome"/>
</dbReference>
<reference evidence="1" key="1">
    <citation type="submission" date="2022-10" db="EMBL/GenBank/DDBJ databases">
        <title>Chitinophaga sp. nov., isolated from soil.</title>
        <authorList>
            <person name="Jeon C.O."/>
        </authorList>
    </citation>
    <scope>NUCLEOTIDE SEQUENCE</scope>
    <source>
        <strain evidence="1">R8</strain>
    </source>
</reference>
<accession>A0ABY6IY26</accession>
<organism evidence="1 2">
    <name type="scientific">Chitinophaga horti</name>
    <dbReference type="NCBI Taxonomy" id="2920382"/>
    <lineage>
        <taxon>Bacteria</taxon>
        <taxon>Pseudomonadati</taxon>
        <taxon>Bacteroidota</taxon>
        <taxon>Chitinophagia</taxon>
        <taxon>Chitinophagales</taxon>
        <taxon>Chitinophagaceae</taxon>
        <taxon>Chitinophaga</taxon>
    </lineage>
</organism>
<dbReference type="RefSeq" id="WP_244844233.1">
    <property type="nucleotide sequence ID" value="NZ_CP107006.1"/>
</dbReference>
<proteinExistence type="predicted"/>
<gene>
    <name evidence="1" type="ORF">MKQ68_19110</name>
</gene>
<name>A0ABY6IY26_9BACT</name>
<sequence length="142" mass="16561">MKLFVKRKEPFWDQPMGNFTFRKLYNQMISQNLLFTTKGMELSGQQPPSECLLDLFQIYYTRYNAGLDGEDRQDGAYGYSILSPKLLGYGLITATETPNQHLPHIREIVYRTSELGHKFHAELEKLQLKEAIEESKKRKKGK</sequence>
<dbReference type="EMBL" id="CP107006">
    <property type="protein sequence ID" value="UYQ92200.1"/>
    <property type="molecule type" value="Genomic_DNA"/>
</dbReference>
<evidence type="ECO:0000313" key="2">
    <source>
        <dbReference type="Proteomes" id="UP001162741"/>
    </source>
</evidence>
<protein>
    <submittedName>
        <fullName evidence="1">Uncharacterized protein</fullName>
    </submittedName>
</protein>
<keyword evidence="2" id="KW-1185">Reference proteome</keyword>
<evidence type="ECO:0000313" key="1">
    <source>
        <dbReference type="EMBL" id="UYQ92200.1"/>
    </source>
</evidence>